<protein>
    <submittedName>
        <fullName evidence="1">Uncharacterized protein</fullName>
    </submittedName>
</protein>
<comment type="caution">
    <text evidence="1">The sequence shown here is derived from an EMBL/GenBank/DDBJ whole genome shotgun (WGS) entry which is preliminary data.</text>
</comment>
<reference evidence="1" key="1">
    <citation type="journal article" date="2014" name="Front. Microbiol.">
        <title>High frequency of phylogenetically diverse reductive dehalogenase-homologous genes in deep subseafloor sedimentary metagenomes.</title>
        <authorList>
            <person name="Kawai M."/>
            <person name="Futagami T."/>
            <person name="Toyoda A."/>
            <person name="Takaki Y."/>
            <person name="Nishi S."/>
            <person name="Hori S."/>
            <person name="Arai W."/>
            <person name="Tsubouchi T."/>
            <person name="Morono Y."/>
            <person name="Uchiyama I."/>
            <person name="Ito T."/>
            <person name="Fujiyama A."/>
            <person name="Inagaki F."/>
            <person name="Takami H."/>
        </authorList>
    </citation>
    <scope>NUCLEOTIDE SEQUENCE</scope>
    <source>
        <strain evidence="1">Expedition CK06-06</strain>
    </source>
</reference>
<name>X1KDI7_9ZZZZ</name>
<gene>
    <name evidence="1" type="ORF">S03H2_62839</name>
</gene>
<organism evidence="1">
    <name type="scientific">marine sediment metagenome</name>
    <dbReference type="NCBI Taxonomy" id="412755"/>
    <lineage>
        <taxon>unclassified sequences</taxon>
        <taxon>metagenomes</taxon>
        <taxon>ecological metagenomes</taxon>
    </lineage>
</organism>
<accession>X1KDI7</accession>
<proteinExistence type="predicted"/>
<evidence type="ECO:0000313" key="1">
    <source>
        <dbReference type="EMBL" id="GAH80118.1"/>
    </source>
</evidence>
<sequence>MSEEKERIVKEVMEDLGLKGGSKKRLLGKLVEEYGYDEAKVKYKAKRAFITERYEREREKEREME</sequence>
<dbReference type="AlphaFoldDB" id="X1KDI7"/>
<dbReference type="EMBL" id="BARU01040669">
    <property type="protein sequence ID" value="GAH80118.1"/>
    <property type="molecule type" value="Genomic_DNA"/>
</dbReference>